<comment type="cofactor">
    <cofactor evidence="1">
        <name>Zn(2+)</name>
        <dbReference type="ChEBI" id="CHEBI:29105"/>
    </cofactor>
    <text evidence="1">Binds 1 zinc ion per subunit.</text>
</comment>
<organism evidence="3 4">
    <name type="scientific">Parelaphostrongylus tenuis</name>
    <name type="common">Meningeal worm</name>
    <dbReference type="NCBI Taxonomy" id="148309"/>
    <lineage>
        <taxon>Eukaryota</taxon>
        <taxon>Metazoa</taxon>
        <taxon>Ecdysozoa</taxon>
        <taxon>Nematoda</taxon>
        <taxon>Chromadorea</taxon>
        <taxon>Rhabditida</taxon>
        <taxon>Rhabditina</taxon>
        <taxon>Rhabditomorpha</taxon>
        <taxon>Strongyloidea</taxon>
        <taxon>Metastrongylidae</taxon>
        <taxon>Parelaphostrongylus</taxon>
    </lineage>
</organism>
<sequence length="85" mass="8946">MTHGAPYDCIRHVGDLGNIFIPYGGSAVISLTDRMIKLSGQYSVVGRAIVIHEKADDLGRGNSSLSKTTGNAGGRVACGVIRMLE</sequence>
<dbReference type="InterPro" id="IPR001424">
    <property type="entry name" value="SOD_Cu_Zn_dom"/>
</dbReference>
<feature type="domain" description="Superoxide dismutase copper/zinc binding" evidence="2">
    <location>
        <begin position="2"/>
        <end position="81"/>
    </location>
</feature>
<evidence type="ECO:0000256" key="1">
    <source>
        <dbReference type="RuleBase" id="RU000393"/>
    </source>
</evidence>
<keyword evidence="1" id="KW-0560">Oxidoreductase</keyword>
<comment type="catalytic activity">
    <reaction evidence="1">
        <text>2 superoxide + 2 H(+) = H2O2 + O2</text>
        <dbReference type="Rhea" id="RHEA:20696"/>
        <dbReference type="ChEBI" id="CHEBI:15378"/>
        <dbReference type="ChEBI" id="CHEBI:15379"/>
        <dbReference type="ChEBI" id="CHEBI:16240"/>
        <dbReference type="ChEBI" id="CHEBI:18421"/>
        <dbReference type="EC" id="1.15.1.1"/>
    </reaction>
</comment>
<dbReference type="SUPFAM" id="SSF49329">
    <property type="entry name" value="Cu,Zn superoxide dismutase-like"/>
    <property type="match status" value="1"/>
</dbReference>
<dbReference type="Proteomes" id="UP001196413">
    <property type="component" value="Unassembled WGS sequence"/>
</dbReference>
<keyword evidence="1" id="KW-0862">Zinc</keyword>
<keyword evidence="1" id="KW-0479">Metal-binding</keyword>
<dbReference type="GO" id="GO:0004784">
    <property type="term" value="F:superoxide dismutase activity"/>
    <property type="evidence" value="ECO:0007669"/>
    <property type="project" value="UniProtKB-EC"/>
</dbReference>
<dbReference type="PANTHER" id="PTHR10003">
    <property type="entry name" value="SUPEROXIDE DISMUTASE CU-ZN -RELATED"/>
    <property type="match status" value="1"/>
</dbReference>
<dbReference type="AlphaFoldDB" id="A0AAD5MUT4"/>
<dbReference type="Pfam" id="PF00080">
    <property type="entry name" value="Sod_Cu"/>
    <property type="match status" value="1"/>
</dbReference>
<dbReference type="GO" id="GO:0005507">
    <property type="term" value="F:copper ion binding"/>
    <property type="evidence" value="ECO:0007669"/>
    <property type="project" value="InterPro"/>
</dbReference>
<gene>
    <name evidence="3" type="primary">SOD4</name>
    <name evidence="3" type="ORF">KIN20_021899</name>
</gene>
<evidence type="ECO:0000313" key="3">
    <source>
        <dbReference type="EMBL" id="KAJ1362373.1"/>
    </source>
</evidence>
<name>A0AAD5MUT4_PARTN</name>
<comment type="function">
    <text evidence="1">Destroys radicals which are normally produced within the cells and which are toxic to biological systems.</text>
</comment>
<protein>
    <recommendedName>
        <fullName evidence="1">Superoxide dismutase [Cu-Zn]</fullName>
        <ecNumber evidence="1">1.15.1.1</ecNumber>
    </recommendedName>
</protein>
<dbReference type="PROSITE" id="PS00332">
    <property type="entry name" value="SOD_CU_ZN_2"/>
    <property type="match status" value="1"/>
</dbReference>
<evidence type="ECO:0000259" key="2">
    <source>
        <dbReference type="Pfam" id="PF00080"/>
    </source>
</evidence>
<dbReference type="PRINTS" id="PR00068">
    <property type="entry name" value="CUZNDISMTASE"/>
</dbReference>
<evidence type="ECO:0000313" key="4">
    <source>
        <dbReference type="Proteomes" id="UP001196413"/>
    </source>
</evidence>
<comment type="similarity">
    <text evidence="1">Belongs to the Cu-Zn superoxide dismutase family.</text>
</comment>
<comment type="caution">
    <text evidence="3">The sequence shown here is derived from an EMBL/GenBank/DDBJ whole genome shotgun (WGS) entry which is preliminary data.</text>
</comment>
<dbReference type="InterPro" id="IPR036423">
    <property type="entry name" value="SOD-like_Cu/Zn_dom_sf"/>
</dbReference>
<dbReference type="EMBL" id="JAHQIW010004426">
    <property type="protein sequence ID" value="KAJ1362373.1"/>
    <property type="molecule type" value="Genomic_DNA"/>
</dbReference>
<dbReference type="InterPro" id="IPR018152">
    <property type="entry name" value="SOD_Cu/Zn_BS"/>
</dbReference>
<proteinExistence type="inferred from homology"/>
<dbReference type="InterPro" id="IPR024134">
    <property type="entry name" value="SOD_Cu/Zn_/chaperone"/>
</dbReference>
<accession>A0AAD5MUT4</accession>
<dbReference type="EC" id="1.15.1.1" evidence="1"/>
<comment type="cofactor">
    <cofactor evidence="1">
        <name>Cu cation</name>
        <dbReference type="ChEBI" id="CHEBI:23378"/>
    </cofactor>
    <text evidence="1">Binds 1 copper ion per subunit.</text>
</comment>
<keyword evidence="1" id="KW-0186">Copper</keyword>
<keyword evidence="4" id="KW-1185">Reference proteome</keyword>
<reference evidence="3" key="1">
    <citation type="submission" date="2021-06" db="EMBL/GenBank/DDBJ databases">
        <title>Parelaphostrongylus tenuis whole genome reference sequence.</title>
        <authorList>
            <person name="Garwood T.J."/>
            <person name="Larsen P.A."/>
            <person name="Fountain-Jones N.M."/>
            <person name="Garbe J.R."/>
            <person name="Macchietto M.G."/>
            <person name="Kania S.A."/>
            <person name="Gerhold R.W."/>
            <person name="Richards J.E."/>
            <person name="Wolf T.M."/>
        </authorList>
    </citation>
    <scope>NUCLEOTIDE SEQUENCE</scope>
    <source>
        <strain evidence="3">MNPRO001-30</strain>
        <tissue evidence="3">Meninges</tissue>
    </source>
</reference>
<dbReference type="Gene3D" id="2.60.40.200">
    <property type="entry name" value="Superoxide dismutase, copper/zinc binding domain"/>
    <property type="match status" value="1"/>
</dbReference>